<dbReference type="GO" id="GO:0006829">
    <property type="term" value="P:zinc ion transport"/>
    <property type="evidence" value="ECO:0007669"/>
    <property type="project" value="InterPro"/>
</dbReference>
<dbReference type="PANTHER" id="PTHR16133:SF0">
    <property type="entry name" value="ZINC_IRON REGULATED TRANSPORTER-RELATED PROTEIN 102B, ISOFORM E"/>
    <property type="match status" value="1"/>
</dbReference>
<evidence type="ECO:0000313" key="2">
    <source>
        <dbReference type="EMBL" id="VDO73612.1"/>
    </source>
</evidence>
<evidence type="ECO:0000313" key="4">
    <source>
        <dbReference type="WBParaSite" id="OFLC_0001107801-mRNA-1"/>
    </source>
</evidence>
<gene>
    <name evidence="2" type="ORF">OFLC_LOCUS11078</name>
</gene>
<dbReference type="InterPro" id="IPR045891">
    <property type="entry name" value="ZIP9"/>
</dbReference>
<protein>
    <submittedName>
        <fullName evidence="4">Ubiquinol-cytochrome-c reductase complex assembly factor 3</fullName>
    </submittedName>
</protein>
<name>A0A183HUB6_9BILA</name>
<dbReference type="GO" id="GO:0012505">
    <property type="term" value="C:endomembrane system"/>
    <property type="evidence" value="ECO:0007669"/>
    <property type="project" value="UniProtKB-SubCell"/>
</dbReference>
<proteinExistence type="predicted"/>
<evidence type="ECO:0000313" key="3">
    <source>
        <dbReference type="Proteomes" id="UP000267606"/>
    </source>
</evidence>
<keyword evidence="3" id="KW-1185">Reference proteome</keyword>
<dbReference type="AlphaFoldDB" id="A0A183HUB6"/>
<reference evidence="4" key="1">
    <citation type="submission" date="2016-06" db="UniProtKB">
        <authorList>
            <consortium name="WormBaseParasite"/>
        </authorList>
    </citation>
    <scope>IDENTIFICATION</scope>
</reference>
<dbReference type="STRING" id="387005.A0A183HUB6"/>
<dbReference type="PANTHER" id="PTHR16133">
    <property type="entry name" value="SOLUTE CARRIER FAMILY 39 ZINC TRANSPORTER , MEMBER 9-RELATED"/>
    <property type="match status" value="1"/>
</dbReference>
<dbReference type="Proteomes" id="UP000267606">
    <property type="component" value="Unassembled WGS sequence"/>
</dbReference>
<evidence type="ECO:0000256" key="1">
    <source>
        <dbReference type="ARBA" id="ARBA00004127"/>
    </source>
</evidence>
<organism evidence="4">
    <name type="scientific">Onchocerca flexuosa</name>
    <dbReference type="NCBI Taxonomy" id="387005"/>
    <lineage>
        <taxon>Eukaryota</taxon>
        <taxon>Metazoa</taxon>
        <taxon>Ecdysozoa</taxon>
        <taxon>Nematoda</taxon>
        <taxon>Chromadorea</taxon>
        <taxon>Rhabditida</taxon>
        <taxon>Spirurina</taxon>
        <taxon>Spiruromorpha</taxon>
        <taxon>Filarioidea</taxon>
        <taxon>Onchocercidae</taxon>
        <taxon>Onchocerca</taxon>
    </lineage>
</organism>
<accession>A0A183HUB6</accession>
<sequence length="74" mass="8050">MSEKRTRLLSTFGAGLLVGTALSVIIPEGVEALYVVHTGKQLPEVLRNEDSNQNIVLNQRDISNSLKQSAESNV</sequence>
<dbReference type="EMBL" id="UZAJ01015529">
    <property type="protein sequence ID" value="VDO73612.1"/>
    <property type="molecule type" value="Genomic_DNA"/>
</dbReference>
<reference evidence="2 3" key="2">
    <citation type="submission" date="2018-11" db="EMBL/GenBank/DDBJ databases">
        <authorList>
            <consortium name="Pathogen Informatics"/>
        </authorList>
    </citation>
    <scope>NUCLEOTIDE SEQUENCE [LARGE SCALE GENOMIC DNA]</scope>
</reference>
<comment type="subcellular location">
    <subcellularLocation>
        <location evidence="1">Endomembrane system</location>
        <topology evidence="1">Multi-pass membrane protein</topology>
    </subcellularLocation>
</comment>
<dbReference type="WBParaSite" id="OFLC_0001107801-mRNA-1">
    <property type="protein sequence ID" value="OFLC_0001107801-mRNA-1"/>
    <property type="gene ID" value="OFLC_0001107801"/>
</dbReference>
<dbReference type="GO" id="GO:0046873">
    <property type="term" value="F:metal ion transmembrane transporter activity"/>
    <property type="evidence" value="ECO:0007669"/>
    <property type="project" value="InterPro"/>
</dbReference>